<sequence>MLLQLQLQLQLQLLVLVLLQLLVLPPVFFCCCGASLVTRETEGHPKGGAHGRAPGPTLGRMPNVGPACVGIALVAFDSKQLKPFLWLLLTEGNPVGLCGFGQRK</sequence>
<keyword evidence="2" id="KW-1185">Reference proteome</keyword>
<gene>
    <name evidence="1" type="ORF">MOV92_07795</name>
</gene>
<proteinExistence type="predicted"/>
<dbReference type="Proteomes" id="UP000829194">
    <property type="component" value="Chromosome"/>
</dbReference>
<evidence type="ECO:0000313" key="1">
    <source>
        <dbReference type="EMBL" id="UNP31139.1"/>
    </source>
</evidence>
<dbReference type="EMBL" id="CP093547">
    <property type="protein sequence ID" value="UNP31139.1"/>
    <property type="molecule type" value="Genomic_DNA"/>
</dbReference>
<accession>A0ABY3XHL5</accession>
<evidence type="ECO:0008006" key="3">
    <source>
        <dbReference type="Google" id="ProtNLM"/>
    </source>
</evidence>
<protein>
    <recommendedName>
        <fullName evidence="3">Secreted protein</fullName>
    </recommendedName>
</protein>
<dbReference type="RefSeq" id="WP_187313149.1">
    <property type="nucleotide sequence ID" value="NZ_CP011131.1"/>
</dbReference>
<name>A0ABY3XHL5_9GAMM</name>
<evidence type="ECO:0000313" key="2">
    <source>
        <dbReference type="Proteomes" id="UP000829194"/>
    </source>
</evidence>
<organism evidence="1 2">
    <name type="scientific">Lysobacter gummosus</name>
    <dbReference type="NCBI Taxonomy" id="262324"/>
    <lineage>
        <taxon>Bacteria</taxon>
        <taxon>Pseudomonadati</taxon>
        <taxon>Pseudomonadota</taxon>
        <taxon>Gammaproteobacteria</taxon>
        <taxon>Lysobacterales</taxon>
        <taxon>Lysobacteraceae</taxon>
        <taxon>Lysobacter</taxon>
    </lineage>
</organism>
<reference evidence="1 2" key="1">
    <citation type="submission" date="2022-03" db="EMBL/GenBank/DDBJ databases">
        <title>Complete genome sequence of Lysobacter capsici VKM B-2533 and Lysobacter gummosus 10.1.1, promising sources of lytic agents.</title>
        <authorList>
            <person name="Tarlachkov S.V."/>
            <person name="Kudryakova I.V."/>
            <person name="Afoshin A.S."/>
            <person name="Leontyevskaya E.A."/>
            <person name="Leontyevskaya N.V."/>
        </authorList>
    </citation>
    <scope>NUCLEOTIDE SEQUENCE [LARGE SCALE GENOMIC DNA]</scope>
    <source>
        <strain evidence="1 2">10.1.1</strain>
    </source>
</reference>